<keyword evidence="3" id="KW-0813">Transport</keyword>
<organism evidence="8 9">
    <name type="scientific">Paludibacterium paludis</name>
    <dbReference type="NCBI Taxonomy" id="1225769"/>
    <lineage>
        <taxon>Bacteria</taxon>
        <taxon>Pseudomonadati</taxon>
        <taxon>Pseudomonadota</taxon>
        <taxon>Betaproteobacteria</taxon>
        <taxon>Neisseriales</taxon>
        <taxon>Chromobacteriaceae</taxon>
        <taxon>Paludibacterium</taxon>
    </lineage>
</organism>
<evidence type="ECO:0000313" key="9">
    <source>
        <dbReference type="Proteomes" id="UP000645257"/>
    </source>
</evidence>
<dbReference type="InterPro" id="IPR051906">
    <property type="entry name" value="TolC-like"/>
</dbReference>
<sequence length="434" mass="46957">MALLVAGFAAAMPVAAETLQDAWQRAENASRSLKAETLRAEAAARGIEAAEAAAGPQVSASAQWQKLDREVRAVMDTSALSAAMPAPVKALFPGRIETPLTNDHPFNAEVKVTLPVYTAGRLDRLAGAAREAERATRHGVERARQDLRLDVAEAYVNVLRANEAVSVATLYLSTLEAYRRDVGNYYRRGLVSRGDVSGADVSVAEARQRLIAAREARVVACAAFNRLTGRALDASVTLTMLDLPRETRRFPELAALALQRRPELSQLQSMQAALAEEARGVKAEAMPQMGVFASYTYLDNPYLARKGVGAVGVGVKWDVFDSGLVRARAGGVERRAAALSEQRDDAATLIQLDVQRGVSQEADAAERLNVARAALESAQTWQDITLDRYHNGLANQTEVLMAAAKKADSQKNLYNARFDHALAILRLKRAIGEL</sequence>
<dbReference type="SUPFAM" id="SSF56954">
    <property type="entry name" value="Outer membrane efflux proteins (OEP)"/>
    <property type="match status" value="1"/>
</dbReference>
<evidence type="ECO:0000313" key="8">
    <source>
        <dbReference type="EMBL" id="GGY20692.1"/>
    </source>
</evidence>
<comment type="caution">
    <text evidence="8">The sequence shown here is derived from an EMBL/GenBank/DDBJ whole genome shotgun (WGS) entry which is preliminary data.</text>
</comment>
<evidence type="ECO:0000256" key="1">
    <source>
        <dbReference type="ARBA" id="ARBA00004442"/>
    </source>
</evidence>
<dbReference type="GO" id="GO:0009279">
    <property type="term" value="C:cell outer membrane"/>
    <property type="evidence" value="ECO:0007669"/>
    <property type="project" value="UniProtKB-SubCell"/>
</dbReference>
<proteinExistence type="inferred from homology"/>
<dbReference type="Proteomes" id="UP000645257">
    <property type="component" value="Unassembled WGS sequence"/>
</dbReference>
<evidence type="ECO:0000256" key="6">
    <source>
        <dbReference type="ARBA" id="ARBA00023136"/>
    </source>
</evidence>
<dbReference type="EMBL" id="BMYX01000015">
    <property type="protein sequence ID" value="GGY20692.1"/>
    <property type="molecule type" value="Genomic_DNA"/>
</dbReference>
<protein>
    <recommendedName>
        <fullName evidence="10">TolC family protein</fullName>
    </recommendedName>
</protein>
<dbReference type="PANTHER" id="PTHR30026">
    <property type="entry name" value="OUTER MEMBRANE PROTEIN TOLC"/>
    <property type="match status" value="1"/>
</dbReference>
<comment type="similarity">
    <text evidence="2">Belongs to the outer membrane factor (OMF) (TC 1.B.17) family.</text>
</comment>
<name>A0A918P544_9NEIS</name>
<dbReference type="GO" id="GO:0015562">
    <property type="term" value="F:efflux transmembrane transporter activity"/>
    <property type="evidence" value="ECO:0007669"/>
    <property type="project" value="InterPro"/>
</dbReference>
<evidence type="ECO:0000256" key="4">
    <source>
        <dbReference type="ARBA" id="ARBA00022452"/>
    </source>
</evidence>
<dbReference type="AlphaFoldDB" id="A0A918P544"/>
<dbReference type="PANTHER" id="PTHR30026:SF20">
    <property type="entry name" value="OUTER MEMBRANE PROTEIN TOLC"/>
    <property type="match status" value="1"/>
</dbReference>
<dbReference type="Gene3D" id="1.20.1600.10">
    <property type="entry name" value="Outer membrane efflux proteins (OEP)"/>
    <property type="match status" value="1"/>
</dbReference>
<evidence type="ECO:0008006" key="10">
    <source>
        <dbReference type="Google" id="ProtNLM"/>
    </source>
</evidence>
<gene>
    <name evidence="8" type="ORF">GCM10011289_25390</name>
</gene>
<comment type="subcellular location">
    <subcellularLocation>
        <location evidence="1">Cell outer membrane</location>
    </subcellularLocation>
</comment>
<evidence type="ECO:0000256" key="7">
    <source>
        <dbReference type="ARBA" id="ARBA00023237"/>
    </source>
</evidence>
<dbReference type="GO" id="GO:1990281">
    <property type="term" value="C:efflux pump complex"/>
    <property type="evidence" value="ECO:0007669"/>
    <property type="project" value="TreeGrafter"/>
</dbReference>
<dbReference type="GO" id="GO:0015288">
    <property type="term" value="F:porin activity"/>
    <property type="evidence" value="ECO:0007669"/>
    <property type="project" value="TreeGrafter"/>
</dbReference>
<keyword evidence="5" id="KW-0812">Transmembrane</keyword>
<reference evidence="8" key="2">
    <citation type="submission" date="2020-09" db="EMBL/GenBank/DDBJ databases">
        <authorList>
            <person name="Sun Q."/>
            <person name="Kim S."/>
        </authorList>
    </citation>
    <scope>NUCLEOTIDE SEQUENCE</scope>
    <source>
        <strain evidence="8">KCTC 32182</strain>
    </source>
</reference>
<keyword evidence="4" id="KW-1134">Transmembrane beta strand</keyword>
<evidence type="ECO:0000256" key="2">
    <source>
        <dbReference type="ARBA" id="ARBA00007613"/>
    </source>
</evidence>
<dbReference type="Pfam" id="PF02321">
    <property type="entry name" value="OEP"/>
    <property type="match status" value="2"/>
</dbReference>
<evidence type="ECO:0000256" key="5">
    <source>
        <dbReference type="ARBA" id="ARBA00022692"/>
    </source>
</evidence>
<keyword evidence="9" id="KW-1185">Reference proteome</keyword>
<keyword evidence="7" id="KW-0998">Cell outer membrane</keyword>
<keyword evidence="6" id="KW-0472">Membrane</keyword>
<accession>A0A918P544</accession>
<dbReference type="InterPro" id="IPR003423">
    <property type="entry name" value="OMP_efflux"/>
</dbReference>
<reference evidence="8" key="1">
    <citation type="journal article" date="2014" name="Int. J. Syst. Evol. Microbiol.">
        <title>Complete genome sequence of Corynebacterium casei LMG S-19264T (=DSM 44701T), isolated from a smear-ripened cheese.</title>
        <authorList>
            <consortium name="US DOE Joint Genome Institute (JGI-PGF)"/>
            <person name="Walter F."/>
            <person name="Albersmeier A."/>
            <person name="Kalinowski J."/>
            <person name="Ruckert C."/>
        </authorList>
    </citation>
    <scope>NUCLEOTIDE SEQUENCE</scope>
    <source>
        <strain evidence="8">KCTC 32182</strain>
    </source>
</reference>
<evidence type="ECO:0000256" key="3">
    <source>
        <dbReference type="ARBA" id="ARBA00022448"/>
    </source>
</evidence>